<proteinExistence type="predicted"/>
<name>A0A816PWF1_BRANA</name>
<accession>A0A816PWF1</accession>
<feature type="region of interest" description="Disordered" evidence="1">
    <location>
        <begin position="56"/>
        <end position="75"/>
    </location>
</feature>
<organism evidence="2">
    <name type="scientific">Brassica napus</name>
    <name type="common">Rape</name>
    <dbReference type="NCBI Taxonomy" id="3708"/>
    <lineage>
        <taxon>Eukaryota</taxon>
        <taxon>Viridiplantae</taxon>
        <taxon>Streptophyta</taxon>
        <taxon>Embryophyta</taxon>
        <taxon>Tracheophyta</taxon>
        <taxon>Spermatophyta</taxon>
        <taxon>Magnoliopsida</taxon>
        <taxon>eudicotyledons</taxon>
        <taxon>Gunneridae</taxon>
        <taxon>Pentapetalae</taxon>
        <taxon>rosids</taxon>
        <taxon>malvids</taxon>
        <taxon>Brassicales</taxon>
        <taxon>Brassicaceae</taxon>
        <taxon>Brassiceae</taxon>
        <taxon>Brassica</taxon>
    </lineage>
</organism>
<protein>
    <submittedName>
        <fullName evidence="2">(rape) hypothetical protein</fullName>
    </submittedName>
</protein>
<feature type="non-terminal residue" evidence="2">
    <location>
        <position position="1"/>
    </location>
</feature>
<dbReference type="Proteomes" id="UP001295469">
    <property type="component" value="Chromosome C06"/>
</dbReference>
<dbReference type="AlphaFoldDB" id="A0A816PWF1"/>
<evidence type="ECO:0000256" key="1">
    <source>
        <dbReference type="SAM" id="MobiDB-lite"/>
    </source>
</evidence>
<dbReference type="EMBL" id="HG994370">
    <property type="protein sequence ID" value="CAF2054568.1"/>
    <property type="molecule type" value="Genomic_DNA"/>
</dbReference>
<reference evidence="2" key="1">
    <citation type="submission" date="2021-01" db="EMBL/GenBank/DDBJ databases">
        <authorList>
            <consortium name="Genoscope - CEA"/>
            <person name="William W."/>
        </authorList>
    </citation>
    <scope>NUCLEOTIDE SEQUENCE</scope>
</reference>
<sequence length="199" mass="21797">ENVVEGEVNVTGNSSVGALLAELEALPVSKLANGVVAYQLANAVEVIELEAGKMNEGGENQGCKEIPSRNLPSLDDPEVEKTSFDVASASDTVSPSLFKVLETLNEENELLVDGEFLVEDEDTMVDESAKEGHDRVLATKKHHSRCQDYLGDQSGMRQFQELVSYCNLLDLPYVGSVFTWWKKRGLDPVGKKLDRALIN</sequence>
<evidence type="ECO:0000313" key="2">
    <source>
        <dbReference type="EMBL" id="CAF2054568.1"/>
    </source>
</evidence>
<feature type="non-terminal residue" evidence="2">
    <location>
        <position position="199"/>
    </location>
</feature>
<gene>
    <name evidence="2" type="ORF">DARMORV10_C06P04040.1</name>
</gene>